<evidence type="ECO:0000313" key="1">
    <source>
        <dbReference type="EMBL" id="SUC11216.1"/>
    </source>
</evidence>
<dbReference type="OrthoDB" id="7056101at2"/>
<evidence type="ECO:0000313" key="2">
    <source>
        <dbReference type="Proteomes" id="UP000254235"/>
    </source>
</evidence>
<reference evidence="1 2" key="1">
    <citation type="submission" date="2018-06" db="EMBL/GenBank/DDBJ databases">
        <authorList>
            <consortium name="Pathogen Informatics"/>
            <person name="Doyle S."/>
        </authorList>
    </citation>
    <scope>NUCLEOTIDE SEQUENCE [LARGE SCALE GENOMIC DNA]</scope>
    <source>
        <strain evidence="1 2">NCTC13043</strain>
    </source>
</reference>
<dbReference type="EMBL" id="UGTP01000001">
    <property type="protein sequence ID" value="SUC11216.1"/>
    <property type="molecule type" value="Genomic_DNA"/>
</dbReference>
<accession>A0A379EXV0</accession>
<dbReference type="GeneID" id="78569810"/>
<gene>
    <name evidence="1" type="ORF">NCTC13043_00059</name>
</gene>
<dbReference type="AlphaFoldDB" id="A0A379EXV0"/>
<dbReference type="RefSeq" id="WP_115082621.1">
    <property type="nucleotide sequence ID" value="NZ_JABZUJ010000053.1"/>
</dbReference>
<organism evidence="1 2">
    <name type="scientific">Prevotella pallens</name>
    <dbReference type="NCBI Taxonomy" id="60133"/>
    <lineage>
        <taxon>Bacteria</taxon>
        <taxon>Pseudomonadati</taxon>
        <taxon>Bacteroidota</taxon>
        <taxon>Bacteroidia</taxon>
        <taxon>Bacteroidales</taxon>
        <taxon>Prevotellaceae</taxon>
        <taxon>Prevotella</taxon>
    </lineage>
</organism>
<protein>
    <submittedName>
        <fullName evidence="1">Uncharacterized protein</fullName>
    </submittedName>
</protein>
<sequence>MKVNFEEKTYESYFNIELSNRSDIFFPPGQSLEGLLGFDSSVLTRDKQLWNLFMSMSNSANNREIDLHEIAKAMENFESSWLKKIPQIKVNVLFQYKKPEYISSARGKEWHLWREPYYRYEIYQKQQELLMCINQKLGSKVLILYVSPALYDIRKLLEAHKAKRIIDFSNFQKVSALYGHHCNTYIQAGNYSIANSQPEKIKNIALLEELEQIEDRNTGDNIEFVINFCRQISNIMSEDKYYSELFNKLNQRFDNLKNDCRLVYNYIMLYHFRLLTGIQCLMQCHKLEK</sequence>
<dbReference type="Proteomes" id="UP000254235">
    <property type="component" value="Unassembled WGS sequence"/>
</dbReference>
<name>A0A379EXV0_9BACT</name>
<proteinExistence type="predicted"/>